<feature type="region of interest" description="Disordered" evidence="6">
    <location>
        <begin position="95"/>
        <end position="132"/>
    </location>
</feature>
<name>A0A8B9PI58_APTOW</name>
<reference evidence="8" key="2">
    <citation type="submission" date="2025-09" db="UniProtKB">
        <authorList>
            <consortium name="Ensembl"/>
        </authorList>
    </citation>
    <scope>IDENTIFICATION</scope>
</reference>
<evidence type="ECO:0000256" key="5">
    <source>
        <dbReference type="SAM" id="Coils"/>
    </source>
</evidence>
<feature type="domain" description="Lebercilin" evidence="7">
    <location>
        <begin position="155"/>
        <end position="347"/>
    </location>
</feature>
<dbReference type="InterPro" id="IPR028933">
    <property type="entry name" value="Lebercilin_dom"/>
</dbReference>
<feature type="coiled-coil region" evidence="5">
    <location>
        <begin position="230"/>
        <end position="300"/>
    </location>
</feature>
<feature type="region of interest" description="Disordered" evidence="6">
    <location>
        <begin position="401"/>
        <end position="431"/>
    </location>
</feature>
<evidence type="ECO:0000313" key="9">
    <source>
        <dbReference type="Proteomes" id="UP000694424"/>
    </source>
</evidence>
<feature type="compositionally biased region" description="Basic and acidic residues" evidence="6">
    <location>
        <begin position="525"/>
        <end position="542"/>
    </location>
</feature>
<keyword evidence="2 5" id="KW-0175">Coiled coil</keyword>
<comment type="similarity">
    <text evidence="1">Belongs to the LCA5 family.</text>
</comment>
<feature type="compositionally biased region" description="Low complexity" evidence="6">
    <location>
        <begin position="45"/>
        <end position="60"/>
    </location>
</feature>
<evidence type="ECO:0000256" key="6">
    <source>
        <dbReference type="SAM" id="MobiDB-lite"/>
    </source>
</evidence>
<feature type="compositionally biased region" description="Basic and acidic residues" evidence="6">
    <location>
        <begin position="32"/>
        <end position="44"/>
    </location>
</feature>
<dbReference type="GO" id="GO:0005930">
    <property type="term" value="C:axoneme"/>
    <property type="evidence" value="ECO:0007669"/>
    <property type="project" value="TreeGrafter"/>
</dbReference>
<evidence type="ECO:0000256" key="3">
    <source>
        <dbReference type="ARBA" id="ARBA00041189"/>
    </source>
</evidence>
<organism evidence="8 9">
    <name type="scientific">Apteryx owenii</name>
    <name type="common">Little spotted kiwi</name>
    <dbReference type="NCBI Taxonomy" id="8824"/>
    <lineage>
        <taxon>Eukaryota</taxon>
        <taxon>Metazoa</taxon>
        <taxon>Chordata</taxon>
        <taxon>Craniata</taxon>
        <taxon>Vertebrata</taxon>
        <taxon>Euteleostomi</taxon>
        <taxon>Archelosauria</taxon>
        <taxon>Archosauria</taxon>
        <taxon>Dinosauria</taxon>
        <taxon>Saurischia</taxon>
        <taxon>Theropoda</taxon>
        <taxon>Coelurosauria</taxon>
        <taxon>Aves</taxon>
        <taxon>Palaeognathae</taxon>
        <taxon>Apterygiformes</taxon>
        <taxon>Apterygidae</taxon>
        <taxon>Apteryx</taxon>
    </lineage>
</organism>
<sequence>MLWMSIFKSSTSNIMMNSDHCFLHILVQEDNKSGSGTKSRDANDSPKSNKSIKSSICGKSNDCRQYGRENESENSHANYSEDFISDCSETARRSNNLKLSGTEEKKSQKKKKKKKGQHIVPPKGGKKLPAKKMQHKNTSFLSLQNNMIIQRKNGVAQRISSAKLQKIRELKNELFDLQHKLEASNLENQILKELQCRHLKAIGIYENSENNLPDLLARHYTEVRTLRKLLRMSQEEERNTSRKLRKVEAELLKNKDALQALHKLSEDKALAERDELNHRLSVLTEKMEVNNKRIQVLEKQLKLNNSTFSRQLADENKKAVEAGIITKHLQMEINSLHQKIKEKERELCIRNIYANRMLKIPKDKGDSVPHEKSTCLSLNKSVQVDKQSFRSLLLSHYQNKETEKSSAHLSKEEKCSEDKNQKVKANEAHRDAQCKIKRQPTKKIPKLETFNRTCREFLRKGKPVTEEHTRLEYMKQDEKKREEQKRKAELLKQELKKLMKTEQTPLNDILKKNNQEGDAVEEYEKEQKPDKQLNNSGKEDSKCVAPIQRNKTPIRLKKQYIFSEATENLHHGLPASGTKSGTGSLCNHRHALQDCSETAESKVKNSFGLYEPSFGKVTKARQKDSFIEVEGCTHVTFTERKNSLMKELFGPRCVLKDNHSNYIMREVEKEE</sequence>
<dbReference type="AlphaFoldDB" id="A0A8B9PI58"/>
<proteinExistence type="inferred from homology"/>
<dbReference type="GO" id="GO:0042073">
    <property type="term" value="P:intraciliary transport"/>
    <property type="evidence" value="ECO:0007669"/>
    <property type="project" value="TreeGrafter"/>
</dbReference>
<reference evidence="8" key="1">
    <citation type="submission" date="2025-08" db="UniProtKB">
        <authorList>
            <consortium name="Ensembl"/>
        </authorList>
    </citation>
    <scope>IDENTIFICATION</scope>
</reference>
<feature type="region of interest" description="Disordered" evidence="6">
    <location>
        <begin position="505"/>
        <end position="543"/>
    </location>
</feature>
<evidence type="ECO:0000313" key="8">
    <source>
        <dbReference type="Ensembl" id="ENSAOWP00000011304.1"/>
    </source>
</evidence>
<accession>A0A8B9PI58</accession>
<feature type="compositionally biased region" description="Basic and acidic residues" evidence="6">
    <location>
        <begin position="61"/>
        <end position="74"/>
    </location>
</feature>
<evidence type="ECO:0000256" key="4">
    <source>
        <dbReference type="ARBA" id="ARBA00041402"/>
    </source>
</evidence>
<keyword evidence="9" id="KW-1185">Reference proteome</keyword>
<protein>
    <recommendedName>
        <fullName evidence="3">Lebercilin-like protein</fullName>
    </recommendedName>
    <alternativeName>
        <fullName evidence="4">Leber congenital amaurosis 5-like protein</fullName>
    </alternativeName>
</protein>
<dbReference type="Ensembl" id="ENSAOWT00000012851.1">
    <property type="protein sequence ID" value="ENSAOWP00000011304.1"/>
    <property type="gene ID" value="ENSAOWG00000007760.1"/>
</dbReference>
<evidence type="ECO:0000256" key="2">
    <source>
        <dbReference type="ARBA" id="ARBA00023054"/>
    </source>
</evidence>
<dbReference type="Pfam" id="PF15619">
    <property type="entry name" value="Lebercilin"/>
    <property type="match status" value="1"/>
</dbReference>
<dbReference type="PANTHER" id="PTHR16650">
    <property type="entry name" value="C21ORF13-RELATED"/>
    <property type="match status" value="1"/>
</dbReference>
<evidence type="ECO:0000259" key="7">
    <source>
        <dbReference type="Pfam" id="PF15619"/>
    </source>
</evidence>
<dbReference type="PANTHER" id="PTHR16650:SF9">
    <property type="entry name" value="LEBERCILIN-LIKE PROTEIN"/>
    <property type="match status" value="1"/>
</dbReference>
<dbReference type="Proteomes" id="UP000694424">
    <property type="component" value="Unplaced"/>
</dbReference>
<evidence type="ECO:0000256" key="1">
    <source>
        <dbReference type="ARBA" id="ARBA00010229"/>
    </source>
</evidence>
<feature type="region of interest" description="Disordered" evidence="6">
    <location>
        <begin position="32"/>
        <end position="77"/>
    </location>
</feature>
<dbReference type="InterPro" id="IPR026188">
    <property type="entry name" value="Lebercilin-like"/>
</dbReference>
<feature type="compositionally biased region" description="Basic residues" evidence="6">
    <location>
        <begin position="107"/>
        <end position="117"/>
    </location>
</feature>